<evidence type="ECO:0000256" key="2">
    <source>
        <dbReference type="ARBA" id="ARBA00023015"/>
    </source>
</evidence>
<dbReference type="AlphaFoldDB" id="A0A0P7DZK2"/>
<evidence type="ECO:0000256" key="4">
    <source>
        <dbReference type="ARBA" id="ARBA00023163"/>
    </source>
</evidence>
<evidence type="ECO:0000256" key="1">
    <source>
        <dbReference type="ARBA" id="ARBA00004496"/>
    </source>
</evidence>
<dbReference type="GO" id="GO:0005737">
    <property type="term" value="C:cytoplasm"/>
    <property type="evidence" value="ECO:0007669"/>
    <property type="project" value="UniProtKB-SubCell"/>
</dbReference>
<dbReference type="PANTHER" id="PTHR42756">
    <property type="entry name" value="TRANSCRIPTIONAL REGULATOR, MARR"/>
    <property type="match status" value="1"/>
</dbReference>
<dbReference type="InterPro" id="IPR000835">
    <property type="entry name" value="HTH_MarR-typ"/>
</dbReference>
<dbReference type="GO" id="GO:0003677">
    <property type="term" value="F:DNA binding"/>
    <property type="evidence" value="ECO:0007669"/>
    <property type="project" value="UniProtKB-KW"/>
</dbReference>
<evidence type="ECO:0000256" key="6">
    <source>
        <dbReference type="ARBA" id="ARBA00047188"/>
    </source>
</evidence>
<sequence>MKYPQLKLDNQLCHRLYMASNGIARAYRDSLNQLDLTYPQYVVMMALWEKDQISIAELLEKTAIDGGAMTQILKKMSDKALLSITKDSHDKRKRLVQLEAKGKAMQDQAAEIPSQIRCRFPSINEQQALQLIELLDLVNSDLN</sequence>
<evidence type="ECO:0000256" key="7">
    <source>
        <dbReference type="ARBA" id="ARBA00047207"/>
    </source>
</evidence>
<proteinExistence type="inferred from homology"/>
<dbReference type="OrthoDB" id="9806864at2"/>
<dbReference type="EMBL" id="LJTC01000008">
    <property type="protein sequence ID" value="KPM83142.1"/>
    <property type="molecule type" value="Genomic_DNA"/>
</dbReference>
<evidence type="ECO:0000256" key="3">
    <source>
        <dbReference type="ARBA" id="ARBA00023125"/>
    </source>
</evidence>
<dbReference type="PROSITE" id="PS50995">
    <property type="entry name" value="HTH_MARR_2"/>
    <property type="match status" value="1"/>
</dbReference>
<dbReference type="Pfam" id="PF22381">
    <property type="entry name" value="Staph_reg_Sar_Rot"/>
    <property type="match status" value="1"/>
</dbReference>
<name>A0A0P7DZK2_9GAMM</name>
<evidence type="ECO:0000259" key="8">
    <source>
        <dbReference type="PROSITE" id="PS50995"/>
    </source>
</evidence>
<evidence type="ECO:0000256" key="5">
    <source>
        <dbReference type="ARBA" id="ARBA00046337"/>
    </source>
</evidence>
<evidence type="ECO:0000313" key="10">
    <source>
        <dbReference type="Proteomes" id="UP000050378"/>
    </source>
</evidence>
<feature type="domain" description="HTH marR-type" evidence="8">
    <location>
        <begin position="9"/>
        <end position="140"/>
    </location>
</feature>
<dbReference type="RefSeq" id="WP_054553603.1">
    <property type="nucleotide sequence ID" value="NZ_LJTC01000008.1"/>
</dbReference>
<dbReference type="Proteomes" id="UP000050378">
    <property type="component" value="Unassembled WGS sequence"/>
</dbReference>
<dbReference type="InterPro" id="IPR055166">
    <property type="entry name" value="Transc_reg_Sar_Rot_HTH"/>
</dbReference>
<dbReference type="STRING" id="570156.AOG27_13900"/>
<dbReference type="PATRIC" id="fig|570156.3.peg.3886"/>
<dbReference type="SUPFAM" id="SSF46785">
    <property type="entry name" value="Winged helix' DNA-binding domain"/>
    <property type="match status" value="1"/>
</dbReference>
<comment type="subcellular location">
    <subcellularLocation>
        <location evidence="1">Cytoplasm</location>
    </subcellularLocation>
</comment>
<protein>
    <recommendedName>
        <fullName evidence="6">HTH-type transcriptional regulator SarZ</fullName>
    </recommendedName>
    <alternativeName>
        <fullName evidence="7">Staphylococcal accessory regulator Z</fullName>
    </alternativeName>
</protein>
<dbReference type="PANTHER" id="PTHR42756:SF1">
    <property type="entry name" value="TRANSCRIPTIONAL REPRESSOR OF EMRAB OPERON"/>
    <property type="match status" value="1"/>
</dbReference>
<organism evidence="9 10">
    <name type="scientific">Pseudoalteromonas lipolytica</name>
    <dbReference type="NCBI Taxonomy" id="570156"/>
    <lineage>
        <taxon>Bacteria</taxon>
        <taxon>Pseudomonadati</taxon>
        <taxon>Pseudomonadota</taxon>
        <taxon>Gammaproteobacteria</taxon>
        <taxon>Alteromonadales</taxon>
        <taxon>Pseudoalteromonadaceae</taxon>
        <taxon>Pseudoalteromonas</taxon>
    </lineage>
</organism>
<keyword evidence="2" id="KW-0805">Transcription regulation</keyword>
<comment type="caution">
    <text evidence="9">The sequence shown here is derived from an EMBL/GenBank/DDBJ whole genome shotgun (WGS) entry which is preliminary data.</text>
</comment>
<keyword evidence="3" id="KW-0238">DNA-binding</keyword>
<comment type="similarity">
    <text evidence="5">Belongs to the SarZ family.</text>
</comment>
<evidence type="ECO:0000313" key="9">
    <source>
        <dbReference type="EMBL" id="KPM83142.1"/>
    </source>
</evidence>
<dbReference type="GO" id="GO:0003700">
    <property type="term" value="F:DNA-binding transcription factor activity"/>
    <property type="evidence" value="ECO:0007669"/>
    <property type="project" value="InterPro"/>
</dbReference>
<gene>
    <name evidence="9" type="ORF">AOG27_13900</name>
</gene>
<dbReference type="InterPro" id="IPR036390">
    <property type="entry name" value="WH_DNA-bd_sf"/>
</dbReference>
<reference evidence="9 10" key="1">
    <citation type="submission" date="2015-09" db="EMBL/GenBank/DDBJ databases">
        <title>Draft Genome Sequence of Pseudoalteromonas lipolytica UCD-48B.</title>
        <authorList>
            <person name="Krusor M."/>
            <person name="Coil D.A."/>
            <person name="Lang J.M."/>
            <person name="Eisen J.A."/>
            <person name="Alexiev A."/>
        </authorList>
    </citation>
    <scope>NUCLEOTIDE SEQUENCE [LARGE SCALE GENOMIC DNA]</scope>
    <source>
        <strain evidence="9 10">UCD-48B</strain>
    </source>
</reference>
<dbReference type="InterPro" id="IPR036388">
    <property type="entry name" value="WH-like_DNA-bd_sf"/>
</dbReference>
<dbReference type="SMART" id="SM00347">
    <property type="entry name" value="HTH_MARR"/>
    <property type="match status" value="1"/>
</dbReference>
<dbReference type="Gene3D" id="1.10.10.10">
    <property type="entry name" value="Winged helix-like DNA-binding domain superfamily/Winged helix DNA-binding domain"/>
    <property type="match status" value="1"/>
</dbReference>
<keyword evidence="4" id="KW-0804">Transcription</keyword>
<accession>A0A0P7DZK2</accession>